<feature type="region of interest" description="Disordered" evidence="1">
    <location>
        <begin position="89"/>
        <end position="117"/>
    </location>
</feature>
<accession>A0AAD9N0C5</accession>
<feature type="compositionally biased region" description="Basic and acidic residues" evidence="1">
    <location>
        <begin position="97"/>
        <end position="113"/>
    </location>
</feature>
<dbReference type="PANTHER" id="PTHR13440">
    <property type="entry name" value="BLOC-1 RELATED COMPLEX SUBUNIT 6"/>
    <property type="match status" value="1"/>
</dbReference>
<feature type="compositionally biased region" description="Polar residues" evidence="1">
    <location>
        <begin position="335"/>
        <end position="349"/>
    </location>
</feature>
<dbReference type="AlphaFoldDB" id="A0AAD9N0C5"/>
<feature type="compositionally biased region" description="Polar residues" evidence="1">
    <location>
        <begin position="227"/>
        <end position="236"/>
    </location>
</feature>
<keyword evidence="4" id="KW-1185">Reference proteome</keyword>
<dbReference type="EMBL" id="JAODUP010000328">
    <property type="protein sequence ID" value="KAK2152452.1"/>
    <property type="molecule type" value="Genomic_DNA"/>
</dbReference>
<feature type="compositionally biased region" description="Polar residues" evidence="1">
    <location>
        <begin position="151"/>
        <end position="172"/>
    </location>
</feature>
<organism evidence="3 4">
    <name type="scientific">Paralvinella palmiformis</name>
    <dbReference type="NCBI Taxonomy" id="53620"/>
    <lineage>
        <taxon>Eukaryota</taxon>
        <taxon>Metazoa</taxon>
        <taxon>Spiralia</taxon>
        <taxon>Lophotrochozoa</taxon>
        <taxon>Annelida</taxon>
        <taxon>Polychaeta</taxon>
        <taxon>Sedentaria</taxon>
        <taxon>Canalipalpata</taxon>
        <taxon>Terebellida</taxon>
        <taxon>Terebelliformia</taxon>
        <taxon>Alvinellidae</taxon>
        <taxon>Paralvinella</taxon>
    </lineage>
</organism>
<feature type="region of interest" description="Disordered" evidence="1">
    <location>
        <begin position="335"/>
        <end position="362"/>
    </location>
</feature>
<gene>
    <name evidence="3" type="ORF">LSH36_328g02008</name>
</gene>
<feature type="compositionally biased region" description="Low complexity" evidence="1">
    <location>
        <begin position="350"/>
        <end position="362"/>
    </location>
</feature>
<feature type="domain" description="BLOC-1-related complex subunit 6 C-terminal helix" evidence="2">
    <location>
        <begin position="405"/>
        <end position="504"/>
    </location>
</feature>
<feature type="region of interest" description="Disordered" evidence="1">
    <location>
        <begin position="215"/>
        <end position="240"/>
    </location>
</feature>
<feature type="region of interest" description="Disordered" evidence="1">
    <location>
        <begin position="144"/>
        <end position="177"/>
    </location>
</feature>
<feature type="region of interest" description="Disordered" evidence="1">
    <location>
        <begin position="35"/>
        <end position="54"/>
    </location>
</feature>
<dbReference type="PANTHER" id="PTHR13440:SF7">
    <property type="entry name" value="BLOC-1 RELATED COMPLEX SUBUNIT 6"/>
    <property type="match status" value="1"/>
</dbReference>
<reference evidence="3" key="1">
    <citation type="journal article" date="2023" name="Mol. Biol. Evol.">
        <title>Third-Generation Sequencing Reveals the Adaptive Role of the Epigenome in Three Deep-Sea Polychaetes.</title>
        <authorList>
            <person name="Perez M."/>
            <person name="Aroh O."/>
            <person name="Sun Y."/>
            <person name="Lan Y."/>
            <person name="Juniper S.K."/>
            <person name="Young C.R."/>
            <person name="Angers B."/>
            <person name="Qian P.Y."/>
        </authorList>
    </citation>
    <scope>NUCLEOTIDE SEQUENCE</scope>
    <source>
        <strain evidence="3">P08H-3</strain>
    </source>
</reference>
<feature type="region of interest" description="Disordered" evidence="1">
    <location>
        <begin position="1"/>
        <end position="27"/>
    </location>
</feature>
<evidence type="ECO:0000259" key="2">
    <source>
        <dbReference type="Pfam" id="PF10157"/>
    </source>
</evidence>
<dbReference type="GO" id="GO:0099078">
    <property type="term" value="C:BORC complex"/>
    <property type="evidence" value="ECO:0007669"/>
    <property type="project" value="TreeGrafter"/>
</dbReference>
<sequence>MAEDQSQIETTEDEESGQEQNAVIDAFRYMPLDEVDDANGSVNGQRSPENGVSTMYGYNVMQTSRSSRSGYTSSGCECDSSDIEVIQESSSSIEVLDPDKIDNASYPEEKENESYNQNVERLRVDNEAIPGPAGEHEQMMASSIDMGQGDGNSQQDSLSSEAGTLRSSSSACSRPAQDELMEMPSTSQDGDDHENRLAAEARKIFAAIDALDRDCSEESNSQNSSSLDTSPFNSPSHKPLAPVEANVITLDGGLMDRPDSLSLPRPMPYYEKRRLMKKDSSASSLSEFSSRSSSMDALIEAAMSTPLQSQGMVTTEGDMVAFVASGLEHMIRMSSPMSRNTDSGNLTPRSMTSISSSASGWSTSSASGWSYSGLSRLAPQDKQQRSLSELLGSPSVLTQSPDDVPPVDPRALMDLEMHARNVANSLDNMMSTLKKNIYKMSAITCDCIGAYKEGIDNTCDAVDGSIKSMYALMAKCEELSKRMQPLYKLQKEIQEIKRLLGLFEAQMARDEKRT</sequence>
<feature type="compositionally biased region" description="Polar residues" evidence="1">
    <location>
        <begin position="40"/>
        <end position="53"/>
    </location>
</feature>
<protein>
    <recommendedName>
        <fullName evidence="2">BLOC-1-related complex subunit 6 C-terminal helix domain-containing protein</fullName>
    </recommendedName>
</protein>
<evidence type="ECO:0000313" key="3">
    <source>
        <dbReference type="EMBL" id="KAK2152452.1"/>
    </source>
</evidence>
<dbReference type="Proteomes" id="UP001208570">
    <property type="component" value="Unassembled WGS sequence"/>
</dbReference>
<dbReference type="Pfam" id="PF10157">
    <property type="entry name" value="BORCS6"/>
    <property type="match status" value="1"/>
</dbReference>
<evidence type="ECO:0000256" key="1">
    <source>
        <dbReference type="SAM" id="MobiDB-lite"/>
    </source>
</evidence>
<name>A0AAD9N0C5_9ANNE</name>
<dbReference type="GO" id="GO:0032418">
    <property type="term" value="P:lysosome localization"/>
    <property type="evidence" value="ECO:0007669"/>
    <property type="project" value="TreeGrafter"/>
</dbReference>
<dbReference type="InterPro" id="IPR046465">
    <property type="entry name" value="BORCS6_C"/>
</dbReference>
<proteinExistence type="predicted"/>
<dbReference type="InterPro" id="IPR019314">
    <property type="entry name" value="BORCS6"/>
</dbReference>
<evidence type="ECO:0000313" key="4">
    <source>
        <dbReference type="Proteomes" id="UP001208570"/>
    </source>
</evidence>
<comment type="caution">
    <text evidence="3">The sequence shown here is derived from an EMBL/GenBank/DDBJ whole genome shotgun (WGS) entry which is preliminary data.</text>
</comment>